<keyword evidence="3 10" id="KW-0812">Transmembrane</keyword>
<dbReference type="InterPro" id="IPR017871">
    <property type="entry name" value="ABC_transporter-like_CS"/>
</dbReference>
<dbReference type="FunFam" id="1.20.1560.10:FF:000013">
    <property type="entry name" value="ABC transporter C family member 2"/>
    <property type="match status" value="1"/>
</dbReference>
<dbReference type="InterPro" id="IPR044726">
    <property type="entry name" value="ABCC_6TM_D2"/>
</dbReference>
<evidence type="ECO:0000256" key="3">
    <source>
        <dbReference type="ARBA" id="ARBA00022692"/>
    </source>
</evidence>
<feature type="transmembrane region" description="Helical" evidence="10">
    <location>
        <begin position="743"/>
        <end position="768"/>
    </location>
</feature>
<evidence type="ECO:0000259" key="12">
    <source>
        <dbReference type="PROSITE" id="PS50929"/>
    </source>
</evidence>
<dbReference type="InterPro" id="IPR011527">
    <property type="entry name" value="ABC1_TM_dom"/>
</dbReference>
<feature type="compositionally biased region" description="Low complexity" evidence="9">
    <location>
        <begin position="621"/>
        <end position="630"/>
    </location>
</feature>
<dbReference type="Gene3D" id="3.40.50.300">
    <property type="entry name" value="P-loop containing nucleotide triphosphate hydrolases"/>
    <property type="match status" value="2"/>
</dbReference>
<dbReference type="InterPro" id="IPR003593">
    <property type="entry name" value="AAA+_ATPase"/>
</dbReference>
<comment type="subcellular location">
    <subcellularLocation>
        <location evidence="1">Membrane</location>
        <topology evidence="1">Multi-pass membrane protein</topology>
    </subcellularLocation>
</comment>
<evidence type="ECO:0000256" key="2">
    <source>
        <dbReference type="ARBA" id="ARBA00022448"/>
    </source>
</evidence>
<dbReference type="InterPro" id="IPR050173">
    <property type="entry name" value="ABC_transporter_C-like"/>
</dbReference>
<feature type="domain" description="ABC transmembrane type-1" evidence="12">
    <location>
        <begin position="36"/>
        <end position="323"/>
    </location>
</feature>
<feature type="domain" description="ABC transporter" evidence="11">
    <location>
        <begin position="387"/>
        <end position="612"/>
    </location>
</feature>
<evidence type="ECO:0000259" key="11">
    <source>
        <dbReference type="PROSITE" id="PS50893"/>
    </source>
</evidence>
<feature type="domain" description="ABC transporter" evidence="11">
    <location>
        <begin position="1036"/>
        <end position="1287"/>
    </location>
</feature>
<protein>
    <submittedName>
        <fullName evidence="13">Uncharacterized protein</fullName>
    </submittedName>
</protein>
<dbReference type="CDD" id="cd18580">
    <property type="entry name" value="ABC_6TM_ABCC_D2"/>
    <property type="match status" value="1"/>
</dbReference>
<dbReference type="SUPFAM" id="SSF90123">
    <property type="entry name" value="ABC transporter transmembrane region"/>
    <property type="match status" value="2"/>
</dbReference>
<reference evidence="13" key="1">
    <citation type="submission" date="2021-01" db="EMBL/GenBank/DDBJ databases">
        <authorList>
            <person name="Corre E."/>
            <person name="Pelletier E."/>
            <person name="Niang G."/>
            <person name="Scheremetjew M."/>
            <person name="Finn R."/>
            <person name="Kale V."/>
            <person name="Holt S."/>
            <person name="Cochrane G."/>
            <person name="Meng A."/>
            <person name="Brown T."/>
            <person name="Cohen L."/>
        </authorList>
    </citation>
    <scope>NUCLEOTIDE SEQUENCE</scope>
    <source>
        <strain evidence="13">CCMP3105</strain>
    </source>
</reference>
<dbReference type="GO" id="GO:0140359">
    <property type="term" value="F:ABC-type transporter activity"/>
    <property type="evidence" value="ECO:0007669"/>
    <property type="project" value="InterPro"/>
</dbReference>
<name>A0A7S4V9Z1_9DINO</name>
<dbReference type="PROSITE" id="PS50929">
    <property type="entry name" value="ABC_TM1F"/>
    <property type="match status" value="2"/>
</dbReference>
<feature type="transmembrane region" description="Helical" evidence="10">
    <location>
        <begin position="302"/>
        <end position="322"/>
    </location>
</feature>
<keyword evidence="8 10" id="KW-0472">Membrane</keyword>
<evidence type="ECO:0000256" key="5">
    <source>
        <dbReference type="ARBA" id="ARBA00022741"/>
    </source>
</evidence>
<keyword evidence="4" id="KW-0677">Repeat</keyword>
<feature type="transmembrane region" description="Helical" evidence="10">
    <location>
        <begin position="78"/>
        <end position="99"/>
    </location>
</feature>
<keyword evidence="5" id="KW-0547">Nucleotide-binding</keyword>
<feature type="region of interest" description="Disordered" evidence="9">
    <location>
        <begin position="621"/>
        <end position="647"/>
    </location>
</feature>
<organism evidence="13">
    <name type="scientific">Alexandrium monilatum</name>
    <dbReference type="NCBI Taxonomy" id="311494"/>
    <lineage>
        <taxon>Eukaryota</taxon>
        <taxon>Sar</taxon>
        <taxon>Alveolata</taxon>
        <taxon>Dinophyceae</taxon>
        <taxon>Gonyaulacales</taxon>
        <taxon>Pyrocystaceae</taxon>
        <taxon>Alexandrium</taxon>
    </lineage>
</organism>
<dbReference type="CDD" id="cd03250">
    <property type="entry name" value="ABCC_MRP_domain1"/>
    <property type="match status" value="1"/>
</dbReference>
<dbReference type="GO" id="GO:0016887">
    <property type="term" value="F:ATP hydrolysis activity"/>
    <property type="evidence" value="ECO:0007669"/>
    <property type="project" value="InterPro"/>
</dbReference>
<dbReference type="GO" id="GO:0005524">
    <property type="term" value="F:ATP binding"/>
    <property type="evidence" value="ECO:0007669"/>
    <property type="project" value="UniProtKB-KW"/>
</dbReference>
<evidence type="ECO:0000256" key="4">
    <source>
        <dbReference type="ARBA" id="ARBA00022737"/>
    </source>
</evidence>
<dbReference type="Pfam" id="PF00005">
    <property type="entry name" value="ABC_tran"/>
    <property type="match status" value="2"/>
</dbReference>
<dbReference type="Pfam" id="PF00664">
    <property type="entry name" value="ABC_membrane"/>
    <property type="match status" value="2"/>
</dbReference>
<dbReference type="EMBL" id="HBNR01018050">
    <property type="protein sequence ID" value="CAE4572309.1"/>
    <property type="molecule type" value="Transcribed_RNA"/>
</dbReference>
<evidence type="ECO:0000256" key="8">
    <source>
        <dbReference type="ARBA" id="ARBA00023136"/>
    </source>
</evidence>
<dbReference type="PANTHER" id="PTHR24223">
    <property type="entry name" value="ATP-BINDING CASSETTE SUB-FAMILY C"/>
    <property type="match status" value="1"/>
</dbReference>
<evidence type="ECO:0000256" key="9">
    <source>
        <dbReference type="SAM" id="MobiDB-lite"/>
    </source>
</evidence>
<dbReference type="PROSITE" id="PS50893">
    <property type="entry name" value="ABC_TRANSPORTER_2"/>
    <property type="match status" value="2"/>
</dbReference>
<feature type="region of interest" description="Disordered" evidence="9">
    <location>
        <begin position="348"/>
        <end position="369"/>
    </location>
</feature>
<evidence type="ECO:0000256" key="6">
    <source>
        <dbReference type="ARBA" id="ARBA00022840"/>
    </source>
</evidence>
<feature type="transmembrane region" description="Helical" evidence="10">
    <location>
        <begin position="161"/>
        <end position="194"/>
    </location>
</feature>
<evidence type="ECO:0000256" key="7">
    <source>
        <dbReference type="ARBA" id="ARBA00022989"/>
    </source>
</evidence>
<dbReference type="InterPro" id="IPR027417">
    <property type="entry name" value="P-loop_NTPase"/>
</dbReference>
<evidence type="ECO:0000256" key="1">
    <source>
        <dbReference type="ARBA" id="ARBA00004141"/>
    </source>
</evidence>
<evidence type="ECO:0000313" key="13">
    <source>
        <dbReference type="EMBL" id="CAE4572309.1"/>
    </source>
</evidence>
<dbReference type="Gene3D" id="1.20.1560.10">
    <property type="entry name" value="ABC transporter type 1, transmembrane domain"/>
    <property type="match status" value="2"/>
</dbReference>
<dbReference type="InterPro" id="IPR036640">
    <property type="entry name" value="ABC1_TM_sf"/>
</dbReference>
<dbReference type="GO" id="GO:0016020">
    <property type="term" value="C:membrane"/>
    <property type="evidence" value="ECO:0007669"/>
    <property type="project" value="UniProtKB-SubCell"/>
</dbReference>
<accession>A0A7S4V9Z1</accession>
<dbReference type="SUPFAM" id="SSF52540">
    <property type="entry name" value="P-loop containing nucleoside triphosphate hydrolases"/>
    <property type="match status" value="2"/>
</dbReference>
<sequence>MAAPGTVAAGRASQRAPGRLLVSTLMALVRAHLVRAVVLRATCAMLNYAQPLLLHVVLSDMEARDVVGGGSSQSTPVAAVLLGLAVTGYWLCWESYWFLNTRLHNCLRSTLMHFTYRKGLYITTGSSTGYSGGSLQNLMVTDAMRPTAAYPFESVLRIAEGLASVVFAACQLCALLGLAAGLVGVSVVATFAPLSFFGGRALRKYVGRVQESRDVRGRLLFEFLSAMRVVKCFNLEALAESSVAQAREQELRWLRRRRMLLPVLLFVASSCGLLGVAAAFAWYAQVSARGALTAAQAFTALAWMNILNSGLVALPSSVVNLVETFVSLGRLEALFLAETGEAWLHRLDSDGPSQREQLASGEPRDGGRPRFQLLGCTVDWPRSSACEGRPSSAEADNKRVFGAGLSFEIPHGSLVLICGPIGSGKSTLLSVLAGTLPASAGSCEVSSGRCALVAQRAWLQNGTLLENVLFGQAEDPERLGRVLDACMLGDDLLALPDGLQTQVGEMGVQLSGGQKQRVSLARALYASDCDAVLLDDVLSALDAHVHRSVWEEAICNQLGGRTRVLATHRVQHCRDPRVDKILILGADGSQEFFGTYAELQDSGSLGLLGLSEAGGDAAPAALAAQGAAPSPEQPRKQAAGPSHGAASESRATGGIAWADFQVYANACGGLSVIALISLPLVLYYVAALLTNWQLSRWTDHSPPNRDSELAFLAGGASLDGLRAGGRAEPGARDGDSGARDLGLYLMLVGATSLLRLVFMLVVQLASVVSSRRLYAGLMSKLLRLELAFFESTPTGQILNRCLKDMAQIDDRMADVALSVAQAWLDAATAAVVLAATAPWSLLAVPPFCAGYARVMRIYRWPARDLKRLEAVARSPIMNHFSDSTRGAGTVRAYGHDLRFMRKNLELVDACARAFYTYWGVRSWNAMALEFLGSLLLIASVACIAARVARGSLAPGVVGLALSYAMAMPRQLMWISVQSAELETEFVAIERVAQYVRLAPEADLALSTDAGQASVVDADLVSAGAAQAGVANTGLAVRDAWLRYTASGPWVLRGLSFDLPRGCRAAFVGRTGCGKSSLLAAVVRLYPVEHGQIFVQGRDVGSTPLAALRHSVRVLLQDPVLFGGTIRSNLLCQPAARAAPAADGALWDALRLVGLDGLIRSFGGLDAGVEEAGGNLSQGQRQLLCLARALMEPVGPVGREVSSAARRPRLALCDEPTSNCDPATDATIHGVLLEGLPRDWTVAVVCHRLHRLRSFDRVVVFEAGQVTDVGSPEDVCLPAGEAPSATPGQRRPWCRCGSSPAMEAAAAPRALRCPGSPAAVHASCAVAARVEADCGEVESEVLARVRGERGWRDPHNNGTYSLIRREGGSLELERLTGDRLYVDRLALSFQATGGGSCEVRGCSTSQVTSILDMSTNYCNLRVLYCGRGDGCSPAVHDLRSEQLELSPSMGAGTDWQSCLTGSADLGLGLRWMPALPSLLVLVLALACPCGRRRCSRLGRRRPRGGCSRPGLASEEALLGSAASARG</sequence>
<feature type="domain" description="ABC transmembrane type-1" evidence="12">
    <location>
        <begin position="741"/>
        <end position="983"/>
    </location>
</feature>
<feature type="transmembrane region" description="Helical" evidence="10">
    <location>
        <begin position="259"/>
        <end position="282"/>
    </location>
</feature>
<gene>
    <name evidence="13" type="ORF">AMON00008_LOCUS11928</name>
</gene>
<keyword evidence="6" id="KW-0067">ATP-binding</keyword>
<evidence type="ECO:0000256" key="10">
    <source>
        <dbReference type="SAM" id="Phobius"/>
    </source>
</evidence>
<feature type="transmembrane region" description="Helical" evidence="10">
    <location>
        <begin position="662"/>
        <end position="686"/>
    </location>
</feature>
<dbReference type="PROSITE" id="PS00211">
    <property type="entry name" value="ABC_TRANSPORTER_1"/>
    <property type="match status" value="2"/>
</dbReference>
<dbReference type="PANTHER" id="PTHR24223:SF415">
    <property type="entry name" value="FI20190P1"/>
    <property type="match status" value="1"/>
</dbReference>
<dbReference type="SMART" id="SM00382">
    <property type="entry name" value="AAA"/>
    <property type="match status" value="2"/>
</dbReference>
<keyword evidence="2" id="KW-0813">Transport</keyword>
<feature type="transmembrane region" description="Helical" evidence="10">
    <location>
        <begin position="120"/>
        <end position="141"/>
    </location>
</feature>
<dbReference type="InterPro" id="IPR003439">
    <property type="entry name" value="ABC_transporter-like_ATP-bd"/>
</dbReference>
<keyword evidence="7 10" id="KW-1133">Transmembrane helix</keyword>
<feature type="transmembrane region" description="Helical" evidence="10">
    <location>
        <begin position="927"/>
        <end position="948"/>
    </location>
</feature>
<proteinExistence type="predicted"/>